<dbReference type="InterPro" id="IPR000326">
    <property type="entry name" value="PAP2/HPO"/>
</dbReference>
<protein>
    <submittedName>
        <fullName evidence="9">Undecaprenyl-diphosphatase</fullName>
    </submittedName>
</protein>
<dbReference type="Pfam" id="PF01569">
    <property type="entry name" value="PAP2"/>
    <property type="match status" value="1"/>
</dbReference>
<evidence type="ECO:0000256" key="5">
    <source>
        <dbReference type="ARBA" id="ARBA00022989"/>
    </source>
</evidence>
<evidence type="ECO:0000256" key="7">
    <source>
        <dbReference type="SAM" id="Phobius"/>
    </source>
</evidence>
<feature type="transmembrane region" description="Helical" evidence="7">
    <location>
        <begin position="157"/>
        <end position="177"/>
    </location>
</feature>
<dbReference type="SUPFAM" id="SSF48317">
    <property type="entry name" value="Acid phosphatase/Vanadium-dependent haloperoxidase"/>
    <property type="match status" value="1"/>
</dbReference>
<keyword evidence="4" id="KW-0378">Hydrolase</keyword>
<keyword evidence="6 7" id="KW-0472">Membrane</keyword>
<evidence type="ECO:0000259" key="8">
    <source>
        <dbReference type="SMART" id="SM00014"/>
    </source>
</evidence>
<feature type="transmembrane region" description="Helical" evidence="7">
    <location>
        <begin position="119"/>
        <end position="150"/>
    </location>
</feature>
<evidence type="ECO:0000256" key="2">
    <source>
        <dbReference type="ARBA" id="ARBA00022475"/>
    </source>
</evidence>
<dbReference type="Gene3D" id="1.20.144.10">
    <property type="entry name" value="Phosphatidic acid phosphatase type 2/haloperoxidase"/>
    <property type="match status" value="1"/>
</dbReference>
<reference evidence="10" key="1">
    <citation type="submission" date="2016-09" db="EMBL/GenBank/DDBJ databases">
        <authorList>
            <person name="Varghese N."/>
            <person name="Submissions S."/>
        </authorList>
    </citation>
    <scope>NUCLEOTIDE SEQUENCE [LARGE SCALE GENOMIC DNA]</scope>
    <source>
        <strain evidence="10">TNe-862</strain>
    </source>
</reference>
<dbReference type="STRING" id="416944.SAMN05421548_112103"/>
<dbReference type="Proteomes" id="UP000198908">
    <property type="component" value="Unassembled WGS sequence"/>
</dbReference>
<feature type="transmembrane region" description="Helical" evidence="7">
    <location>
        <begin position="60"/>
        <end position="79"/>
    </location>
</feature>
<evidence type="ECO:0000256" key="1">
    <source>
        <dbReference type="ARBA" id="ARBA00004651"/>
    </source>
</evidence>
<feature type="domain" description="Phosphatidic acid phosphatase type 2/haloperoxidase" evidence="8">
    <location>
        <begin position="60"/>
        <end position="178"/>
    </location>
</feature>
<keyword evidence="10" id="KW-1185">Reference proteome</keyword>
<comment type="subcellular location">
    <subcellularLocation>
        <location evidence="1">Cell membrane</location>
        <topology evidence="1">Multi-pass membrane protein</topology>
    </subcellularLocation>
</comment>
<dbReference type="OrthoDB" id="9801622at2"/>
<evidence type="ECO:0000313" key="10">
    <source>
        <dbReference type="Proteomes" id="UP000198908"/>
    </source>
</evidence>
<dbReference type="PANTHER" id="PTHR14969">
    <property type="entry name" value="SPHINGOSINE-1-PHOSPHATE PHOSPHOHYDROLASE"/>
    <property type="match status" value="1"/>
</dbReference>
<evidence type="ECO:0000256" key="4">
    <source>
        <dbReference type="ARBA" id="ARBA00022801"/>
    </source>
</evidence>
<evidence type="ECO:0000256" key="3">
    <source>
        <dbReference type="ARBA" id="ARBA00022692"/>
    </source>
</evidence>
<dbReference type="RefSeq" id="WP_091997795.1">
    <property type="nucleotide sequence ID" value="NZ_FMYQ01000012.1"/>
</dbReference>
<keyword evidence="5 7" id="KW-1133">Transmembrane helix</keyword>
<name>A0A1G6QUJ8_9BURK</name>
<dbReference type="PANTHER" id="PTHR14969:SF62">
    <property type="entry name" value="DECAPRENYLPHOSPHORYL-5-PHOSPHORIBOSE PHOSPHATASE RV3807C-RELATED"/>
    <property type="match status" value="1"/>
</dbReference>
<sequence>MNSFDIVILGALTQLQLSPQINRAIAVIADLYTFKGYLLIPLLWWIWFQPSDRRDWRREIVLATLASGLIALAAGRLLARFLPYRERPLFTPDLHLHFASSPVQLAGLMHWSSFPSDHAMLWMSVAMGIFLVWRGIGALAFLLVALFVCFPRAYLGYHYPTDLLAGALIGVVITWIMTRDAVRKRTAAPVLRCIMRYPGPAVALGFLLCFELVTQFDDLLRLAHSVLHATT</sequence>
<organism evidence="9 10">
    <name type="scientific">Paraburkholderia lycopersici</name>
    <dbReference type="NCBI Taxonomy" id="416944"/>
    <lineage>
        <taxon>Bacteria</taxon>
        <taxon>Pseudomonadati</taxon>
        <taxon>Pseudomonadota</taxon>
        <taxon>Betaproteobacteria</taxon>
        <taxon>Burkholderiales</taxon>
        <taxon>Burkholderiaceae</taxon>
        <taxon>Paraburkholderia</taxon>
    </lineage>
</organism>
<feature type="transmembrane region" description="Helical" evidence="7">
    <location>
        <begin position="24"/>
        <end position="48"/>
    </location>
</feature>
<dbReference type="EMBL" id="FMYQ01000012">
    <property type="protein sequence ID" value="SDC95574.1"/>
    <property type="molecule type" value="Genomic_DNA"/>
</dbReference>
<proteinExistence type="predicted"/>
<accession>A0A1G6QUJ8</accession>
<gene>
    <name evidence="9" type="ORF">SAMN05421548_112103</name>
</gene>
<keyword evidence="3 7" id="KW-0812">Transmembrane</keyword>
<dbReference type="GO" id="GO:0005886">
    <property type="term" value="C:plasma membrane"/>
    <property type="evidence" value="ECO:0007669"/>
    <property type="project" value="UniProtKB-SubCell"/>
</dbReference>
<dbReference type="InterPro" id="IPR036938">
    <property type="entry name" value="PAP2/HPO_sf"/>
</dbReference>
<dbReference type="AlphaFoldDB" id="A0A1G6QUJ8"/>
<evidence type="ECO:0000256" key="6">
    <source>
        <dbReference type="ARBA" id="ARBA00023136"/>
    </source>
</evidence>
<evidence type="ECO:0000313" key="9">
    <source>
        <dbReference type="EMBL" id="SDC95574.1"/>
    </source>
</evidence>
<dbReference type="SMART" id="SM00014">
    <property type="entry name" value="acidPPc"/>
    <property type="match status" value="1"/>
</dbReference>
<keyword evidence="2" id="KW-1003">Cell membrane</keyword>
<dbReference type="GO" id="GO:0016787">
    <property type="term" value="F:hydrolase activity"/>
    <property type="evidence" value="ECO:0007669"/>
    <property type="project" value="UniProtKB-KW"/>
</dbReference>